<dbReference type="Proteomes" id="UP001219355">
    <property type="component" value="Chromosome 2"/>
</dbReference>
<keyword evidence="4" id="KW-0496">Mitochondrion</keyword>
<dbReference type="EMBL" id="CP120628">
    <property type="protein sequence ID" value="WEW58369.1"/>
    <property type="molecule type" value="Genomic_DNA"/>
</dbReference>
<dbReference type="FunFam" id="1.10.455.10:FF:000006">
    <property type="entry name" value="37S ribosomal protein S7, mitochondrial"/>
    <property type="match status" value="1"/>
</dbReference>
<dbReference type="GO" id="GO:0006412">
    <property type="term" value="P:translation"/>
    <property type="evidence" value="ECO:0007669"/>
    <property type="project" value="InterPro"/>
</dbReference>
<evidence type="ECO:0000256" key="4">
    <source>
        <dbReference type="ARBA" id="ARBA00023128"/>
    </source>
</evidence>
<accession>A0AAF0DHL5</accession>
<evidence type="ECO:0000256" key="6">
    <source>
        <dbReference type="ARBA" id="ARBA00037226"/>
    </source>
</evidence>
<dbReference type="SUPFAM" id="SSF57959">
    <property type="entry name" value="Leucine zipper domain"/>
    <property type="match status" value="1"/>
</dbReference>
<feature type="region of interest" description="Disordered" evidence="8">
    <location>
        <begin position="1"/>
        <end position="125"/>
    </location>
</feature>
<dbReference type="AlphaFoldDB" id="A0AAF0DHL5"/>
<feature type="domain" description="BZIP" evidence="9">
    <location>
        <begin position="605"/>
        <end position="664"/>
    </location>
</feature>
<dbReference type="Gene3D" id="1.10.455.10">
    <property type="entry name" value="Ribosomal protein S7 domain"/>
    <property type="match status" value="1"/>
</dbReference>
<dbReference type="Pfam" id="PF07716">
    <property type="entry name" value="bZIP_2"/>
    <property type="match status" value="1"/>
</dbReference>
<keyword evidence="11" id="KW-1185">Reference proteome</keyword>
<comment type="similarity">
    <text evidence="2">Belongs to the universal ribosomal protein uS7 family.</text>
</comment>
<comment type="subcellular location">
    <subcellularLocation>
        <location evidence="1">Mitochondrion</location>
    </subcellularLocation>
</comment>
<reference evidence="10" key="1">
    <citation type="submission" date="2023-03" db="EMBL/GenBank/DDBJ databases">
        <title>Emydomyces testavorans Genome Sequence.</title>
        <authorList>
            <person name="Hoyer L."/>
        </authorList>
    </citation>
    <scope>NUCLEOTIDE SEQUENCE</scope>
    <source>
        <strain evidence="10">16-2883</strain>
    </source>
</reference>
<gene>
    <name evidence="10" type="ORF">PRK78_003837</name>
</gene>
<dbReference type="GO" id="GO:0005840">
    <property type="term" value="C:ribosome"/>
    <property type="evidence" value="ECO:0007669"/>
    <property type="project" value="UniProtKB-KW"/>
</dbReference>
<feature type="compositionally biased region" description="Polar residues" evidence="8">
    <location>
        <begin position="1"/>
        <end position="17"/>
    </location>
</feature>
<evidence type="ECO:0000256" key="2">
    <source>
        <dbReference type="ARBA" id="ARBA00007151"/>
    </source>
</evidence>
<evidence type="ECO:0000256" key="8">
    <source>
        <dbReference type="SAM" id="MobiDB-lite"/>
    </source>
</evidence>
<proteinExistence type="inferred from homology"/>
<dbReference type="PROSITE" id="PS50217">
    <property type="entry name" value="BZIP"/>
    <property type="match status" value="1"/>
</dbReference>
<evidence type="ECO:0000313" key="10">
    <source>
        <dbReference type="EMBL" id="WEW58369.1"/>
    </source>
</evidence>
<dbReference type="InterPro" id="IPR004827">
    <property type="entry name" value="bZIP"/>
</dbReference>
<feature type="region of interest" description="Disordered" evidence="8">
    <location>
        <begin position="542"/>
        <end position="624"/>
    </location>
</feature>
<dbReference type="SMART" id="SM00338">
    <property type="entry name" value="BRLZ"/>
    <property type="match status" value="1"/>
</dbReference>
<dbReference type="GO" id="GO:0003700">
    <property type="term" value="F:DNA-binding transcription factor activity"/>
    <property type="evidence" value="ECO:0007669"/>
    <property type="project" value="InterPro"/>
</dbReference>
<comment type="function">
    <text evidence="6">Component of the mitochondrial ribosome (mitoribosome), a dedicated translation machinery responsible for the synthesis of mitochondrial genome-encoded proteins, including at least some of the essential transmembrane subunits of the mitochondrial respiratory chain. The mitoribosomes are attached to the mitochondrial inner membrane and translation products are cotranslationally integrated into the membrane.</text>
</comment>
<keyword evidence="3" id="KW-0689">Ribosomal protein</keyword>
<dbReference type="GO" id="GO:1990904">
    <property type="term" value="C:ribonucleoprotein complex"/>
    <property type="evidence" value="ECO:0007669"/>
    <property type="project" value="UniProtKB-KW"/>
</dbReference>
<dbReference type="InterPro" id="IPR036823">
    <property type="entry name" value="Ribosomal_uS7_dom_sf"/>
</dbReference>
<dbReference type="InterPro" id="IPR046347">
    <property type="entry name" value="bZIP_sf"/>
</dbReference>
<feature type="compositionally biased region" description="Low complexity" evidence="8">
    <location>
        <begin position="561"/>
        <end position="579"/>
    </location>
</feature>
<evidence type="ECO:0000256" key="7">
    <source>
        <dbReference type="ARBA" id="ARBA00039306"/>
    </source>
</evidence>
<evidence type="ECO:0000256" key="1">
    <source>
        <dbReference type="ARBA" id="ARBA00004173"/>
    </source>
</evidence>
<feature type="compositionally biased region" description="Polar residues" evidence="8">
    <location>
        <begin position="94"/>
        <end position="110"/>
    </location>
</feature>
<keyword evidence="5" id="KW-0687">Ribonucleoprotein</keyword>
<dbReference type="InterPro" id="IPR023798">
    <property type="entry name" value="Ribosomal_uS7_dom"/>
</dbReference>
<evidence type="ECO:0000256" key="3">
    <source>
        <dbReference type="ARBA" id="ARBA00022980"/>
    </source>
</evidence>
<feature type="compositionally biased region" description="Basic and acidic residues" evidence="8">
    <location>
        <begin position="18"/>
        <end position="32"/>
    </location>
</feature>
<evidence type="ECO:0000313" key="11">
    <source>
        <dbReference type="Proteomes" id="UP001219355"/>
    </source>
</evidence>
<dbReference type="Gene3D" id="1.20.5.170">
    <property type="match status" value="1"/>
</dbReference>
<dbReference type="Pfam" id="PF00177">
    <property type="entry name" value="Ribosomal_S7"/>
    <property type="match status" value="1"/>
</dbReference>
<sequence>MPSAGSWQRRLNSTSSGGRRDTGEKDVADEPRGPNQDQLPHVSEEAAQTAKILEKKCGEVGGPELEQGTPVEEILSRDKDALKNMPKVLRDQIASRSKGGSRTFSTSARLQQEDVQDSTTDPTDPSVAAVADMIAAAGMGAEVEEKIGYKFDPPSIPLPKSEHVKRRYEPLMDQFTKMLMKDGKLSLAQKHMTMILDHLRTSPPPAINPTRPLLPGPPSPQLPLNPILYLTQIVDSVAPLIRIRQLKGVAGGGMSLAIPQPLRLRQRRRFAIKWILEASEKRRDSQFARRVAHEVIAVAEGRSSVWEKRSLIHKQGTAARSNLRYAGGAGKRRASFSPPLTIQPGQPQWVLQPLRADSHPSTSTRWKSSACTNHHGDGFLSSYGGFDGGISTVGGGGGEGLEQEMLFDADQLQGLLQHASASGGSDQFLTGQNSVLGLGHGAVGDSVTSAPSWEEGLNFDGGGAGFDGMSGAVENSVDLSGLNDLIECGGGSGNLDPEFANSCPNDYFHTPSTNDAISHTTNHVYLPSSFGTTNKYQGAGFRRSLSSKRDVQPATSNSSFDTASQNPASSSSSITQSPPDSAPTPANPRRRKHQSASLDPVAAAEDKRRRNTLAARRFRQRQQDRITQLERALEDAARERDELKMKVAKSEGEVAALRQMLGKKPKA</sequence>
<evidence type="ECO:0000259" key="9">
    <source>
        <dbReference type="PROSITE" id="PS50217"/>
    </source>
</evidence>
<dbReference type="PANTHER" id="PTHR11205">
    <property type="entry name" value="RIBOSOMAL PROTEIN S7"/>
    <property type="match status" value="1"/>
</dbReference>
<evidence type="ECO:0000256" key="5">
    <source>
        <dbReference type="ARBA" id="ARBA00023274"/>
    </source>
</evidence>
<name>A0AAF0DHL5_9EURO</name>
<dbReference type="GO" id="GO:0005739">
    <property type="term" value="C:mitochondrion"/>
    <property type="evidence" value="ECO:0007669"/>
    <property type="project" value="UniProtKB-SubCell"/>
</dbReference>
<dbReference type="SUPFAM" id="SSF47973">
    <property type="entry name" value="Ribosomal protein S7"/>
    <property type="match status" value="1"/>
</dbReference>
<dbReference type="InterPro" id="IPR000235">
    <property type="entry name" value="Ribosomal_uS7"/>
</dbReference>
<dbReference type="PROSITE" id="PS00036">
    <property type="entry name" value="BZIP_BASIC"/>
    <property type="match status" value="1"/>
</dbReference>
<organism evidence="10 11">
    <name type="scientific">Emydomyces testavorans</name>
    <dbReference type="NCBI Taxonomy" id="2070801"/>
    <lineage>
        <taxon>Eukaryota</taxon>
        <taxon>Fungi</taxon>
        <taxon>Dikarya</taxon>
        <taxon>Ascomycota</taxon>
        <taxon>Pezizomycotina</taxon>
        <taxon>Eurotiomycetes</taxon>
        <taxon>Eurotiomycetidae</taxon>
        <taxon>Onygenales</taxon>
        <taxon>Nannizziopsiaceae</taxon>
        <taxon>Emydomyces</taxon>
    </lineage>
</organism>
<protein>
    <recommendedName>
        <fullName evidence="7">Small ribosomal subunit protein uS7m</fullName>
    </recommendedName>
</protein>